<accession>E9G9E7</accession>
<evidence type="ECO:0008006" key="3">
    <source>
        <dbReference type="Google" id="ProtNLM"/>
    </source>
</evidence>
<sequence length="179" mass="18974">MAKKPFCGMFLGGDLGVSLGGFKESVTQDQTLIEKVNVQSSGLTGALSLGGAYTFENGLFFGGGLYGGLSRLQASHHRESASSDLDLKFKSSNFFGLHLQPGFVVGKETPVVFHLIGGVEFAKCKFNISSTREDLATANRVVEGNTSSKRLRGVSIGAGMSGMVSKGISLGLKFIHNRY</sequence>
<gene>
    <name evidence="1" type="ORF">DAPPUDRAFT_100118</name>
</gene>
<evidence type="ECO:0000313" key="1">
    <source>
        <dbReference type="EMBL" id="EFX83547.1"/>
    </source>
</evidence>
<protein>
    <recommendedName>
        <fullName evidence="3">Outer membrane protein beta-barrel domain-containing protein</fullName>
    </recommendedName>
</protein>
<keyword evidence="2" id="KW-1185">Reference proteome</keyword>
<evidence type="ECO:0000313" key="2">
    <source>
        <dbReference type="Proteomes" id="UP000000305"/>
    </source>
</evidence>
<dbReference type="AlphaFoldDB" id="E9G9E7"/>
<dbReference type="Proteomes" id="UP000000305">
    <property type="component" value="Unassembled WGS sequence"/>
</dbReference>
<dbReference type="KEGG" id="dpx:DAPPUDRAFT_100118"/>
<dbReference type="EMBL" id="GL732536">
    <property type="protein sequence ID" value="EFX83547.1"/>
    <property type="molecule type" value="Genomic_DNA"/>
</dbReference>
<dbReference type="InParanoid" id="E9G9E7"/>
<dbReference type="InterPro" id="IPR036709">
    <property type="entry name" value="Autotransporte_beta_dom_sf"/>
</dbReference>
<organism evidence="1 2">
    <name type="scientific">Daphnia pulex</name>
    <name type="common">Water flea</name>
    <dbReference type="NCBI Taxonomy" id="6669"/>
    <lineage>
        <taxon>Eukaryota</taxon>
        <taxon>Metazoa</taxon>
        <taxon>Ecdysozoa</taxon>
        <taxon>Arthropoda</taxon>
        <taxon>Crustacea</taxon>
        <taxon>Branchiopoda</taxon>
        <taxon>Diplostraca</taxon>
        <taxon>Cladocera</taxon>
        <taxon>Anomopoda</taxon>
        <taxon>Daphniidae</taxon>
        <taxon>Daphnia</taxon>
    </lineage>
</organism>
<name>E9G9E7_DAPPU</name>
<reference evidence="1 2" key="1">
    <citation type="journal article" date="2011" name="Science">
        <title>The ecoresponsive genome of Daphnia pulex.</title>
        <authorList>
            <person name="Colbourne J.K."/>
            <person name="Pfrender M.E."/>
            <person name="Gilbert D."/>
            <person name="Thomas W.K."/>
            <person name="Tucker A."/>
            <person name="Oakley T.H."/>
            <person name="Tokishita S."/>
            <person name="Aerts A."/>
            <person name="Arnold G.J."/>
            <person name="Basu M.K."/>
            <person name="Bauer D.J."/>
            <person name="Caceres C.E."/>
            <person name="Carmel L."/>
            <person name="Casola C."/>
            <person name="Choi J.H."/>
            <person name="Detter J.C."/>
            <person name="Dong Q."/>
            <person name="Dusheyko S."/>
            <person name="Eads B.D."/>
            <person name="Frohlich T."/>
            <person name="Geiler-Samerotte K.A."/>
            <person name="Gerlach D."/>
            <person name="Hatcher P."/>
            <person name="Jogdeo S."/>
            <person name="Krijgsveld J."/>
            <person name="Kriventseva E.V."/>
            <person name="Kultz D."/>
            <person name="Laforsch C."/>
            <person name="Lindquist E."/>
            <person name="Lopez J."/>
            <person name="Manak J.R."/>
            <person name="Muller J."/>
            <person name="Pangilinan J."/>
            <person name="Patwardhan R.P."/>
            <person name="Pitluck S."/>
            <person name="Pritham E.J."/>
            <person name="Rechtsteiner A."/>
            <person name="Rho M."/>
            <person name="Rogozin I.B."/>
            <person name="Sakarya O."/>
            <person name="Salamov A."/>
            <person name="Schaack S."/>
            <person name="Shapiro H."/>
            <person name="Shiga Y."/>
            <person name="Skalitzky C."/>
            <person name="Smith Z."/>
            <person name="Souvorov A."/>
            <person name="Sung W."/>
            <person name="Tang Z."/>
            <person name="Tsuchiya D."/>
            <person name="Tu H."/>
            <person name="Vos H."/>
            <person name="Wang M."/>
            <person name="Wolf Y.I."/>
            <person name="Yamagata H."/>
            <person name="Yamada T."/>
            <person name="Ye Y."/>
            <person name="Shaw J.R."/>
            <person name="Andrews J."/>
            <person name="Crease T.J."/>
            <person name="Tang H."/>
            <person name="Lucas S.M."/>
            <person name="Robertson H.M."/>
            <person name="Bork P."/>
            <person name="Koonin E.V."/>
            <person name="Zdobnov E.M."/>
            <person name="Grigoriev I.V."/>
            <person name="Lynch M."/>
            <person name="Boore J.L."/>
        </authorList>
    </citation>
    <scope>NUCLEOTIDE SEQUENCE [LARGE SCALE GENOMIC DNA]</scope>
</reference>
<proteinExistence type="predicted"/>
<dbReference type="HOGENOM" id="CLU_1504949_0_0_1"/>
<dbReference type="SUPFAM" id="SSF103515">
    <property type="entry name" value="Autotransporter"/>
    <property type="match status" value="1"/>
</dbReference>